<dbReference type="EMBL" id="CAADJE010000002">
    <property type="protein sequence ID" value="VFS56462.1"/>
    <property type="molecule type" value="Genomic_DNA"/>
</dbReference>
<dbReference type="AlphaFoldDB" id="A0A485A6F5"/>
<sequence length="174" mass="18922">MSLAAASYCRIAGSSGKTAAPRSVSTPPHLLGAGRQANSRFYPQPRRRTPQRRPGHGIRFDGRGWPTANSGGHFHPLHPAGHPAAGEYFAPALAAGPNLGTNLRFTEAGRPLRAGEHRPSAGRWVMTWRCWADYSEAMGHAGAIVRHPNGLFEGAVRSAQQRRRRRLLGDEHDP</sequence>
<gene>
    <name evidence="2" type="ORF">NCTC12998_00400</name>
</gene>
<protein>
    <submittedName>
        <fullName evidence="2">Uncharacterized protein</fullName>
    </submittedName>
</protein>
<feature type="region of interest" description="Disordered" evidence="1">
    <location>
        <begin position="15"/>
        <end position="59"/>
    </location>
</feature>
<proteinExistence type="predicted"/>
<evidence type="ECO:0000313" key="2">
    <source>
        <dbReference type="EMBL" id="VFS56462.1"/>
    </source>
</evidence>
<name>A0A485A6F5_RAOPL</name>
<dbReference type="Proteomes" id="UP000345637">
    <property type="component" value="Unassembled WGS sequence"/>
</dbReference>
<evidence type="ECO:0000313" key="3">
    <source>
        <dbReference type="Proteomes" id="UP000345637"/>
    </source>
</evidence>
<reference evidence="2 3" key="1">
    <citation type="submission" date="2019-03" db="EMBL/GenBank/DDBJ databases">
        <authorList>
            <consortium name="Pathogen Informatics"/>
        </authorList>
    </citation>
    <scope>NUCLEOTIDE SEQUENCE [LARGE SCALE GENOMIC DNA]</scope>
    <source>
        <strain evidence="2 3">NCTC12998</strain>
    </source>
</reference>
<feature type="compositionally biased region" description="Basic residues" evidence="1">
    <location>
        <begin position="45"/>
        <end position="56"/>
    </location>
</feature>
<evidence type="ECO:0000256" key="1">
    <source>
        <dbReference type="SAM" id="MobiDB-lite"/>
    </source>
</evidence>
<organism evidence="2 3">
    <name type="scientific">Raoultella planticola</name>
    <name type="common">Klebsiella planticola</name>
    <dbReference type="NCBI Taxonomy" id="575"/>
    <lineage>
        <taxon>Bacteria</taxon>
        <taxon>Pseudomonadati</taxon>
        <taxon>Pseudomonadota</taxon>
        <taxon>Gammaproteobacteria</taxon>
        <taxon>Enterobacterales</taxon>
        <taxon>Enterobacteriaceae</taxon>
        <taxon>Klebsiella/Raoultella group</taxon>
        <taxon>Raoultella</taxon>
    </lineage>
</organism>
<accession>A0A485A6F5</accession>